<proteinExistence type="predicted"/>
<feature type="compositionally biased region" description="Polar residues" evidence="6">
    <location>
        <begin position="749"/>
        <end position="764"/>
    </location>
</feature>
<dbReference type="PANTHER" id="PTHR45867:SF3">
    <property type="entry name" value="ACID PHOSPHATASE TYPE 7"/>
    <property type="match status" value="1"/>
</dbReference>
<gene>
    <name evidence="10" type="ORF">HCA46_09510</name>
</gene>
<keyword evidence="4 8" id="KW-0732">Signal</keyword>
<evidence type="ECO:0000313" key="10">
    <source>
        <dbReference type="EMBL" id="MBC1779073.1"/>
    </source>
</evidence>
<keyword evidence="7" id="KW-0472">Membrane</keyword>
<dbReference type="Gene3D" id="2.60.120.260">
    <property type="entry name" value="Galactose-binding domain-like"/>
    <property type="match status" value="1"/>
</dbReference>
<keyword evidence="2" id="KW-0134">Cell wall</keyword>
<sequence>MKKWRSMFICLLVVAILVQIGATYAPSVAKAEDATGDVLLAKQSDWKYWDKGTYPGDTWRDADFNDTAWKTGKGALGYNPKNADVGINTTISYGDDANNKYPVYFFRKEIDVKDAGKYLRANLALKADDSAVVYVNGTEVKRVRLADGAINFNDYSGELGPDAMEYEGIKLGAIPLKEGKNTIAVAVFQQKGSSSDVTFDAELTAFTTEDTGEVADYTPSKIAVTFFGNTQTQKGFTWHTKVDAGSDLQYVKAVDGVTTPNFGQAQTVTGKSEANDAAIGGYSHQVAAKYLDAGATYWYRVGDKARNVWTEPAKFTTQKRDTKAFDFLYVTDSQGSSEEEYSWTDATLNKGFGMFPKSEFILQTGDLVNTSSSPAEWGWLFGTSQNLLSNTTIAAATGNHDAFNNSFRQHFYYDHPANANNLNKGVYYSFDYGPAHFMMLNTNDQDSRALDPTQLAWLKADAKKAREDGAKWLVVAFHKGIYTVASHMTDSEIVTLRNQLAPVFDEIGVDIVLQGHDHSYFRSEQMDGMTPIATDTIGKETEDGITRDVDPGGQSYHVINTSGYKFYQPQSEAKMKESGVYPAKYAQPMLQMFAGISFTEDRFTYKAYTYDAKSAQTARVGTDAMLFDTYGILKTDRAKAVTSEIEALPAKVALTDEAAILAVKASYDGLDSTLQKYVSNASVLTAKLADLEALKAEEPDPVDPDPNPDPNPDPDPEVTNPDPDPEVTNPVTPGNEETPVVPGETPTTNDQTTEQVTDKATITTPKPVASETTESAAEDDTTQSDLPSTGDTNTLWALIVLGASFIVLGTSLLRRKKLK</sequence>
<feature type="chain" id="PRO_5039503138" evidence="8">
    <location>
        <begin position="26"/>
        <end position="819"/>
    </location>
</feature>
<protein>
    <submittedName>
        <fullName evidence="10">LPXTG cell wall anchor domain-containing protein</fullName>
    </submittedName>
</protein>
<dbReference type="InterPro" id="IPR015914">
    <property type="entry name" value="PAPs_N"/>
</dbReference>
<dbReference type="PROSITE" id="PS50847">
    <property type="entry name" value="GRAM_POS_ANCHORING"/>
    <property type="match status" value="1"/>
</dbReference>
<dbReference type="Proteomes" id="UP000547643">
    <property type="component" value="Unassembled WGS sequence"/>
</dbReference>
<accession>A0A7X0XQX6</accession>
<comment type="caution">
    <text evidence="10">The sequence shown here is derived from an EMBL/GenBank/DDBJ whole genome shotgun (WGS) entry which is preliminary data.</text>
</comment>
<evidence type="ECO:0000256" key="7">
    <source>
        <dbReference type="SAM" id="Phobius"/>
    </source>
</evidence>
<reference evidence="10 11" key="1">
    <citation type="submission" date="2020-03" db="EMBL/GenBank/DDBJ databases">
        <title>Soil Listeria distribution.</title>
        <authorList>
            <person name="Liao J."/>
            <person name="Wiedmann M."/>
        </authorList>
    </citation>
    <scope>NUCLEOTIDE SEQUENCE [LARGE SCALE GENOMIC DNA]</scope>
    <source>
        <strain evidence="10 11">FSL L7-1017</strain>
    </source>
</reference>
<dbReference type="GO" id="GO:0003993">
    <property type="term" value="F:acid phosphatase activity"/>
    <property type="evidence" value="ECO:0007669"/>
    <property type="project" value="InterPro"/>
</dbReference>
<dbReference type="InterPro" id="IPR004843">
    <property type="entry name" value="Calcineurin-like_PHP"/>
</dbReference>
<dbReference type="AlphaFoldDB" id="A0A7X0XQX6"/>
<keyword evidence="7" id="KW-0812">Transmembrane</keyword>
<evidence type="ECO:0000256" key="5">
    <source>
        <dbReference type="ARBA" id="ARBA00023088"/>
    </source>
</evidence>
<keyword evidence="3" id="KW-0964">Secreted</keyword>
<dbReference type="NCBIfam" id="TIGR01167">
    <property type="entry name" value="LPXTG_anchor"/>
    <property type="match status" value="1"/>
</dbReference>
<dbReference type="InterPro" id="IPR029052">
    <property type="entry name" value="Metallo-depent_PP-like"/>
</dbReference>
<feature type="compositionally biased region" description="Low complexity" evidence="6">
    <location>
        <begin position="736"/>
        <end position="748"/>
    </location>
</feature>
<dbReference type="RefSeq" id="WP_185495033.1">
    <property type="nucleotide sequence ID" value="NZ_JAARUV010000002.1"/>
</dbReference>
<dbReference type="GO" id="GO:0046872">
    <property type="term" value="F:metal ion binding"/>
    <property type="evidence" value="ECO:0007669"/>
    <property type="project" value="InterPro"/>
</dbReference>
<dbReference type="InterPro" id="IPR008963">
    <property type="entry name" value="Purple_acid_Pase-like_N"/>
</dbReference>
<feature type="compositionally biased region" description="Pro residues" evidence="6">
    <location>
        <begin position="704"/>
        <end position="713"/>
    </location>
</feature>
<keyword evidence="7" id="KW-1133">Transmembrane helix</keyword>
<organism evidence="10 11">
    <name type="scientific">Listeria booriae</name>
    <dbReference type="NCBI Taxonomy" id="1552123"/>
    <lineage>
        <taxon>Bacteria</taxon>
        <taxon>Bacillati</taxon>
        <taxon>Bacillota</taxon>
        <taxon>Bacilli</taxon>
        <taxon>Bacillales</taxon>
        <taxon>Listeriaceae</taxon>
        <taxon>Listeria</taxon>
    </lineage>
</organism>
<evidence type="ECO:0000256" key="3">
    <source>
        <dbReference type="ARBA" id="ARBA00022525"/>
    </source>
</evidence>
<evidence type="ECO:0000256" key="8">
    <source>
        <dbReference type="SAM" id="SignalP"/>
    </source>
</evidence>
<dbReference type="InterPro" id="IPR019931">
    <property type="entry name" value="LPXTG_anchor"/>
</dbReference>
<dbReference type="InterPro" id="IPR008979">
    <property type="entry name" value="Galactose-bd-like_sf"/>
</dbReference>
<dbReference type="Pfam" id="PF16656">
    <property type="entry name" value="Pur_ac_phosph_N"/>
    <property type="match status" value="1"/>
</dbReference>
<evidence type="ECO:0000256" key="1">
    <source>
        <dbReference type="ARBA" id="ARBA00004168"/>
    </source>
</evidence>
<feature type="transmembrane region" description="Helical" evidence="7">
    <location>
        <begin position="795"/>
        <end position="813"/>
    </location>
</feature>
<dbReference type="PANTHER" id="PTHR45867">
    <property type="entry name" value="PURPLE ACID PHOSPHATASE"/>
    <property type="match status" value="1"/>
</dbReference>
<evidence type="ECO:0000256" key="6">
    <source>
        <dbReference type="SAM" id="MobiDB-lite"/>
    </source>
</evidence>
<dbReference type="Gene3D" id="2.60.40.380">
    <property type="entry name" value="Purple acid phosphatase-like, N-terminal"/>
    <property type="match status" value="1"/>
</dbReference>
<dbReference type="SUPFAM" id="SSF56300">
    <property type="entry name" value="Metallo-dependent phosphatases"/>
    <property type="match status" value="1"/>
</dbReference>
<feature type="domain" description="Gram-positive cocci surface proteins LPxTG" evidence="9">
    <location>
        <begin position="786"/>
        <end position="819"/>
    </location>
</feature>
<dbReference type="Gene3D" id="3.60.21.10">
    <property type="match status" value="1"/>
</dbReference>
<comment type="subcellular location">
    <subcellularLocation>
        <location evidence="1">Secreted</location>
        <location evidence="1">Cell wall</location>
        <topology evidence="1">Peptidoglycan-anchor</topology>
    </subcellularLocation>
</comment>
<feature type="region of interest" description="Disordered" evidence="6">
    <location>
        <begin position="696"/>
        <end position="790"/>
    </location>
</feature>
<feature type="signal peptide" evidence="8">
    <location>
        <begin position="1"/>
        <end position="25"/>
    </location>
</feature>
<dbReference type="SUPFAM" id="SSF49785">
    <property type="entry name" value="Galactose-binding domain-like"/>
    <property type="match status" value="1"/>
</dbReference>
<dbReference type="SUPFAM" id="SSF49363">
    <property type="entry name" value="Purple acid phosphatase, N-terminal domain"/>
    <property type="match status" value="1"/>
</dbReference>
<keyword evidence="5" id="KW-0572">Peptidoglycan-anchor</keyword>
<dbReference type="Pfam" id="PF00149">
    <property type="entry name" value="Metallophos"/>
    <property type="match status" value="1"/>
</dbReference>
<evidence type="ECO:0000256" key="4">
    <source>
        <dbReference type="ARBA" id="ARBA00022729"/>
    </source>
</evidence>
<dbReference type="EMBL" id="JAARUV010000002">
    <property type="protein sequence ID" value="MBC1779073.1"/>
    <property type="molecule type" value="Genomic_DNA"/>
</dbReference>
<evidence type="ECO:0000313" key="11">
    <source>
        <dbReference type="Proteomes" id="UP000547643"/>
    </source>
</evidence>
<name>A0A7X0XQX6_9LIST</name>
<evidence type="ECO:0000256" key="2">
    <source>
        <dbReference type="ARBA" id="ARBA00022512"/>
    </source>
</evidence>
<evidence type="ECO:0000259" key="9">
    <source>
        <dbReference type="PROSITE" id="PS50847"/>
    </source>
</evidence>